<name>A0A3B0Y975_9ZZZZ</name>
<dbReference type="AlphaFoldDB" id="A0A3B0Y975"/>
<organism evidence="1">
    <name type="scientific">hydrothermal vent metagenome</name>
    <dbReference type="NCBI Taxonomy" id="652676"/>
    <lineage>
        <taxon>unclassified sequences</taxon>
        <taxon>metagenomes</taxon>
        <taxon>ecological metagenomes</taxon>
    </lineage>
</organism>
<accession>A0A3B0Y975</accession>
<dbReference type="Pfam" id="PF18982">
    <property type="entry name" value="JetA"/>
    <property type="match status" value="1"/>
</dbReference>
<evidence type="ECO:0000313" key="1">
    <source>
        <dbReference type="EMBL" id="VAW72933.1"/>
    </source>
</evidence>
<proteinExistence type="predicted"/>
<evidence type="ECO:0008006" key="2">
    <source>
        <dbReference type="Google" id="ProtNLM"/>
    </source>
</evidence>
<gene>
    <name evidence="1" type="ORF">MNBD_GAMMA14-1375</name>
</gene>
<dbReference type="EMBL" id="UOFM01000043">
    <property type="protein sequence ID" value="VAW72933.1"/>
    <property type="molecule type" value="Genomic_DNA"/>
</dbReference>
<protein>
    <recommendedName>
        <fullName evidence="2">Flagellar protein FliT</fullName>
    </recommendedName>
</protein>
<dbReference type="InterPro" id="IPR043773">
    <property type="entry name" value="JetA"/>
</dbReference>
<reference evidence="1" key="1">
    <citation type="submission" date="2018-06" db="EMBL/GenBank/DDBJ databases">
        <authorList>
            <person name="Zhirakovskaya E."/>
        </authorList>
    </citation>
    <scope>NUCLEOTIDE SEQUENCE</scope>
</reference>
<sequence>MFFHENRKHFFRPFFGKYREQVLECLRTLHAHLYGSLADYNRAFTREQVLEGFQEAITRTPVLDEDEDDFSAPVRSEREQANWILNLLLEHGWIECHADEATLQSSYAFSRVGRLFTQPMVETAGGGFRTRHRNTRNTRNALQSFLERGEVYDLLDAYEYSERIISDFSDVIAELDERKRMLVREVEARQVIQQASDEFFDFMEKRFMPDLSVRLSADSVEKYRDEIQSLIRKARRKQKAFKTRAELELRKLAPELLQDKNASLYLLILENIESRIHSASDIMLPALRNALHGFTRRADIIIRQLSYTLGGEQGDLLNLCQKVGQLPEEKQQKTLDAVANAMATLHIGVVDPGMLRLFTGRQRRVVNTASEEHAPMDKASRRELFIQQSLQKAFMVNNRQMGPFILAALKNGHRIHSNQLPVKNARDLLMAAHAIEAGAAGLDSSEFRFRIQPTGQRVQTDYYHITDDFIIELIEQNHAD</sequence>